<dbReference type="InterPro" id="IPR044913">
    <property type="entry name" value="P_trefoil_dom_sf"/>
</dbReference>
<dbReference type="Pfam" id="PF00088">
    <property type="entry name" value="Trefoil"/>
    <property type="match status" value="1"/>
</dbReference>
<keyword evidence="5" id="KW-1185">Reference proteome</keyword>
<protein>
    <recommendedName>
        <fullName evidence="3">P-type domain-containing protein</fullName>
    </recommendedName>
</protein>
<dbReference type="PROSITE" id="PS51448">
    <property type="entry name" value="P_TREFOIL_2"/>
    <property type="match status" value="1"/>
</dbReference>
<evidence type="ECO:0000259" key="3">
    <source>
        <dbReference type="PROSITE" id="PS51448"/>
    </source>
</evidence>
<sequence length="215" mass="24663">KSLRSPRCLKVFLDGLKMGWCTLRALRKRSSAYCLFMYLQCLIQMICSLITTKPQNSSVKKRGIHINFQETDISKNTKCTMAPESRFDCARDRLLSQRECEERGCCYVPLPNTAGPPWCFYPSWYPGYSMGPLTPTRRGQAATLTRALPSYLPRDISTLNLEVIEETNSDGRLVDQAKCISNITSRKKVLPFCMEYFRVLTLFGSPTHFIRFSRT</sequence>
<reference evidence="4" key="1">
    <citation type="submission" date="2025-08" db="UniProtKB">
        <authorList>
            <consortium name="Ensembl"/>
        </authorList>
    </citation>
    <scope>IDENTIFICATION</scope>
</reference>
<dbReference type="SMART" id="SM00018">
    <property type="entry name" value="PD"/>
    <property type="match status" value="1"/>
</dbReference>
<feature type="domain" description="P-type" evidence="3">
    <location>
        <begin position="77"/>
        <end position="123"/>
    </location>
</feature>
<keyword evidence="1" id="KW-1015">Disulfide bond</keyword>
<dbReference type="STRING" id="43700.ENSMALP00000003383"/>
<dbReference type="SUPFAM" id="SSF57492">
    <property type="entry name" value="Trefoil"/>
    <property type="match status" value="1"/>
</dbReference>
<dbReference type="Gene3D" id="4.10.110.10">
    <property type="entry name" value="Spasmolytic Protein, domain 1"/>
    <property type="match status" value="1"/>
</dbReference>
<dbReference type="Proteomes" id="UP000261600">
    <property type="component" value="Unplaced"/>
</dbReference>
<dbReference type="CDD" id="cd00111">
    <property type="entry name" value="Trefoil"/>
    <property type="match status" value="1"/>
</dbReference>
<evidence type="ECO:0000256" key="1">
    <source>
        <dbReference type="ARBA" id="ARBA00023157"/>
    </source>
</evidence>
<organism evidence="4 5">
    <name type="scientific">Monopterus albus</name>
    <name type="common">Swamp eel</name>
    <dbReference type="NCBI Taxonomy" id="43700"/>
    <lineage>
        <taxon>Eukaryota</taxon>
        <taxon>Metazoa</taxon>
        <taxon>Chordata</taxon>
        <taxon>Craniata</taxon>
        <taxon>Vertebrata</taxon>
        <taxon>Euteleostomi</taxon>
        <taxon>Actinopterygii</taxon>
        <taxon>Neopterygii</taxon>
        <taxon>Teleostei</taxon>
        <taxon>Neoteleostei</taxon>
        <taxon>Acanthomorphata</taxon>
        <taxon>Anabantaria</taxon>
        <taxon>Synbranchiformes</taxon>
        <taxon>Synbranchidae</taxon>
        <taxon>Monopterus</taxon>
    </lineage>
</organism>
<dbReference type="Ensembl" id="ENSMALT00000003470.1">
    <property type="protein sequence ID" value="ENSMALP00000003383.1"/>
    <property type="gene ID" value="ENSMALG00000002486.1"/>
</dbReference>
<evidence type="ECO:0000313" key="4">
    <source>
        <dbReference type="Ensembl" id="ENSMALP00000003383.1"/>
    </source>
</evidence>
<reference evidence="4" key="2">
    <citation type="submission" date="2025-09" db="UniProtKB">
        <authorList>
            <consortium name="Ensembl"/>
        </authorList>
    </citation>
    <scope>IDENTIFICATION</scope>
</reference>
<dbReference type="AlphaFoldDB" id="A0A3Q3IGA5"/>
<accession>A0A3Q3IGA5</accession>
<name>A0A3Q3IGA5_MONAL</name>
<proteinExistence type="predicted"/>
<evidence type="ECO:0000256" key="2">
    <source>
        <dbReference type="PROSITE-ProRule" id="PRU00779"/>
    </source>
</evidence>
<dbReference type="InterPro" id="IPR000519">
    <property type="entry name" value="P_trefoil_dom"/>
</dbReference>
<evidence type="ECO:0000313" key="5">
    <source>
        <dbReference type="Proteomes" id="UP000261600"/>
    </source>
</evidence>
<comment type="caution">
    <text evidence="2">Lacks conserved residue(s) required for the propagation of feature annotation.</text>
</comment>